<dbReference type="STRING" id="308853.SAMN05421752_101409"/>
<dbReference type="GO" id="GO:0016740">
    <property type="term" value="F:transferase activity"/>
    <property type="evidence" value="ECO:0007669"/>
    <property type="project" value="UniProtKB-KW"/>
</dbReference>
<sequence length="305" mass="33543">MKVSVVICTYAMDRYDVFSECVDSVLDQTYEPLEVVIVVDGNDAVFDRVCDDYGDLGDVVLHCNDENSGVSASRTKGATLATGDVVAFIDDDAVASPNWVEELARVYKQTDAIAAGGKMTADWVAGKPAALPAEFYWLIGVTYPGFADSGDEVRNTFESNISFRRDVFLNLGGFDPDLGPDADSYSHSEGAEIGTRLRARYGRGVVYNPDAVVAHKVFDHRTQLRWLLARAFEQGRSKRRLERRETASKSEETTYLQQLLFESVPQRLRTLSRSPSVATALQLVMLFVLTGAVGCGYLYETAAGD</sequence>
<dbReference type="EMBL" id="FTNR01000001">
    <property type="protein sequence ID" value="SIR63888.1"/>
    <property type="molecule type" value="Genomic_DNA"/>
</dbReference>
<dbReference type="SUPFAM" id="SSF53448">
    <property type="entry name" value="Nucleotide-diphospho-sugar transferases"/>
    <property type="match status" value="1"/>
</dbReference>
<dbReference type="InterPro" id="IPR053553">
    <property type="entry name" value="GDP_glucuronosyltransferase"/>
</dbReference>
<dbReference type="Pfam" id="PF00535">
    <property type="entry name" value="Glycos_transf_2"/>
    <property type="match status" value="1"/>
</dbReference>
<evidence type="ECO:0000259" key="2">
    <source>
        <dbReference type="Pfam" id="PF00535"/>
    </source>
</evidence>
<feature type="domain" description="Glycosyltransferase 2-like" evidence="2">
    <location>
        <begin position="4"/>
        <end position="168"/>
    </location>
</feature>
<keyword evidence="4" id="KW-1185">Reference proteome</keyword>
<name>A0A1N7CJQ7_9EURY</name>
<keyword evidence="1" id="KW-0812">Transmembrane</keyword>
<feature type="transmembrane region" description="Helical" evidence="1">
    <location>
        <begin position="277"/>
        <end position="299"/>
    </location>
</feature>
<dbReference type="InterPro" id="IPR029044">
    <property type="entry name" value="Nucleotide-diphossugar_trans"/>
</dbReference>
<dbReference type="Gene3D" id="3.90.550.10">
    <property type="entry name" value="Spore Coat Polysaccharide Biosynthesis Protein SpsA, Chain A"/>
    <property type="match status" value="1"/>
</dbReference>
<keyword evidence="1" id="KW-1133">Transmembrane helix</keyword>
<dbReference type="OrthoDB" id="324632at2157"/>
<dbReference type="Proteomes" id="UP000185936">
    <property type="component" value="Unassembled WGS sequence"/>
</dbReference>
<proteinExistence type="predicted"/>
<keyword evidence="1" id="KW-0472">Membrane</keyword>
<dbReference type="CDD" id="cd00761">
    <property type="entry name" value="Glyco_tranf_GTA_type"/>
    <property type="match status" value="1"/>
</dbReference>
<dbReference type="PANTHER" id="PTHR43685:SF2">
    <property type="entry name" value="GLYCOSYLTRANSFERASE 2-LIKE DOMAIN-CONTAINING PROTEIN"/>
    <property type="match status" value="1"/>
</dbReference>
<accession>A0A1N7CJQ7</accession>
<reference evidence="4" key="1">
    <citation type="submission" date="2017-01" db="EMBL/GenBank/DDBJ databases">
        <authorList>
            <person name="Varghese N."/>
            <person name="Submissions S."/>
        </authorList>
    </citation>
    <scope>NUCLEOTIDE SEQUENCE [LARGE SCALE GENOMIC DNA]</scope>
    <source>
        <strain evidence="4">type strain: HArc-</strain>
    </source>
</reference>
<dbReference type="PANTHER" id="PTHR43685">
    <property type="entry name" value="GLYCOSYLTRANSFERASE"/>
    <property type="match status" value="1"/>
</dbReference>
<keyword evidence="3" id="KW-0808">Transferase</keyword>
<dbReference type="InterPro" id="IPR050834">
    <property type="entry name" value="Glycosyltransf_2"/>
</dbReference>
<gene>
    <name evidence="3" type="ORF">SAMN05421752_101409</name>
</gene>
<evidence type="ECO:0000313" key="4">
    <source>
        <dbReference type="Proteomes" id="UP000185936"/>
    </source>
</evidence>
<dbReference type="InterPro" id="IPR001173">
    <property type="entry name" value="Glyco_trans_2-like"/>
</dbReference>
<evidence type="ECO:0000313" key="3">
    <source>
        <dbReference type="EMBL" id="SIR63888.1"/>
    </source>
</evidence>
<dbReference type="RefSeq" id="WP_076607498.1">
    <property type="nucleotide sequence ID" value="NZ_FTNR01000001.1"/>
</dbReference>
<dbReference type="AlphaFoldDB" id="A0A1N7CJQ7"/>
<dbReference type="NCBIfam" id="NF041394">
    <property type="entry name" value="GtaseAglG_Halo"/>
    <property type="match status" value="1"/>
</dbReference>
<evidence type="ECO:0000256" key="1">
    <source>
        <dbReference type="SAM" id="Phobius"/>
    </source>
</evidence>
<protein>
    <submittedName>
        <fullName evidence="3">Glycosyl transferase family 2</fullName>
    </submittedName>
</protein>
<organism evidence="3 4">
    <name type="scientific">Natronorubrum thiooxidans</name>
    <dbReference type="NCBI Taxonomy" id="308853"/>
    <lineage>
        <taxon>Archaea</taxon>
        <taxon>Methanobacteriati</taxon>
        <taxon>Methanobacteriota</taxon>
        <taxon>Stenosarchaea group</taxon>
        <taxon>Halobacteria</taxon>
        <taxon>Halobacteriales</taxon>
        <taxon>Natrialbaceae</taxon>
        <taxon>Natronorubrum</taxon>
    </lineage>
</organism>